<dbReference type="AlphaFoldDB" id="A0A8B7BVQ7"/>
<dbReference type="PANTHER" id="PTHR33698:SF3">
    <property type="entry name" value="OS09G0266000 PROTEIN"/>
    <property type="match status" value="1"/>
</dbReference>
<dbReference type="Pfam" id="PF12680">
    <property type="entry name" value="SnoaL_2"/>
    <property type="match status" value="1"/>
</dbReference>
<name>A0A8B7BVQ7_PHODC</name>
<organism evidence="2 3">
    <name type="scientific">Phoenix dactylifera</name>
    <name type="common">Date palm</name>
    <dbReference type="NCBI Taxonomy" id="42345"/>
    <lineage>
        <taxon>Eukaryota</taxon>
        <taxon>Viridiplantae</taxon>
        <taxon>Streptophyta</taxon>
        <taxon>Embryophyta</taxon>
        <taxon>Tracheophyta</taxon>
        <taxon>Spermatophyta</taxon>
        <taxon>Magnoliopsida</taxon>
        <taxon>Liliopsida</taxon>
        <taxon>Arecaceae</taxon>
        <taxon>Coryphoideae</taxon>
        <taxon>Phoeniceae</taxon>
        <taxon>Phoenix</taxon>
    </lineage>
</organism>
<evidence type="ECO:0000313" key="3">
    <source>
        <dbReference type="RefSeq" id="XP_008786417.1"/>
    </source>
</evidence>
<keyword evidence="2" id="KW-1185">Reference proteome</keyword>
<dbReference type="GeneID" id="103704770"/>
<accession>A0A8B7BVQ7</accession>
<dbReference type="KEGG" id="pda:103704770"/>
<protein>
    <submittedName>
        <fullName evidence="3">Uncharacterized protein LOC103704770 isoform X1</fullName>
    </submittedName>
</protein>
<dbReference type="SUPFAM" id="SSF54427">
    <property type="entry name" value="NTF2-like"/>
    <property type="match status" value="1"/>
</dbReference>
<evidence type="ECO:0000259" key="1">
    <source>
        <dbReference type="Pfam" id="PF12680"/>
    </source>
</evidence>
<dbReference type="OrthoDB" id="201750at2759"/>
<evidence type="ECO:0000313" key="2">
    <source>
        <dbReference type="Proteomes" id="UP000228380"/>
    </source>
</evidence>
<reference evidence="2" key="1">
    <citation type="journal article" date="2019" name="Nat. Commun.">
        <title>Genome-wide association mapping of date palm fruit traits.</title>
        <authorList>
            <person name="Hazzouri K.M."/>
            <person name="Gros-Balthazard M."/>
            <person name="Flowers J.M."/>
            <person name="Copetti D."/>
            <person name="Lemansour A."/>
            <person name="Lebrun M."/>
            <person name="Masmoudi K."/>
            <person name="Ferrand S."/>
            <person name="Dhar M.I."/>
            <person name="Fresquez Z.A."/>
            <person name="Rosas U."/>
            <person name="Zhang J."/>
            <person name="Talag J."/>
            <person name="Lee S."/>
            <person name="Kudrna D."/>
            <person name="Powell R.F."/>
            <person name="Leitch I.J."/>
            <person name="Krueger R.R."/>
            <person name="Wing R.A."/>
            <person name="Amiri K.M.A."/>
            <person name="Purugganan M.D."/>
        </authorList>
    </citation>
    <scope>NUCLEOTIDE SEQUENCE [LARGE SCALE GENOMIC DNA]</scope>
    <source>
        <strain evidence="2">cv. Khalas</strain>
    </source>
</reference>
<reference evidence="3" key="2">
    <citation type="submission" date="2025-08" db="UniProtKB">
        <authorList>
            <consortium name="RefSeq"/>
        </authorList>
    </citation>
    <scope>IDENTIFICATION</scope>
    <source>
        <tissue evidence="3">Young leaves</tissue>
    </source>
</reference>
<proteinExistence type="predicted"/>
<dbReference type="InterPro" id="IPR032710">
    <property type="entry name" value="NTF2-like_dom_sf"/>
</dbReference>
<dbReference type="PANTHER" id="PTHR33698">
    <property type="entry name" value="NUCLEAR TRANSPORT FACTOR 2 (NTF2)-LIKE PROTEIN"/>
    <property type="match status" value="1"/>
</dbReference>
<dbReference type="RefSeq" id="XP_008786417.1">
    <property type="nucleotide sequence ID" value="XM_008788195.4"/>
</dbReference>
<dbReference type="InterPro" id="IPR037401">
    <property type="entry name" value="SnoaL-like"/>
</dbReference>
<dbReference type="Gene3D" id="3.10.450.50">
    <property type="match status" value="1"/>
</dbReference>
<sequence length="255" mass="28539">MLSCCTSLQFPFPPPLSPPSPRVSSIPFRDLGTLNPLKTRVSFSGDGRRRRSFSSSQASVPSLLRPYWRVPFLRALRGLETPDGITRVRASPAAAESQVTASPPLQISAAADAVRAYYDAFNRHDLASLELLISEDCVYEDLVFAKPFVGRKAILEFFKKFTESISSDLRFVIDDISSEDTSAVGVTWHLEWQSRPFPFSKGCSFYRTEVLDGKRQIVYGRDCVEPATKPGEMTLVIIRGVTWILQRFPQLADLL</sequence>
<feature type="domain" description="SnoaL-like" evidence="1">
    <location>
        <begin position="114"/>
        <end position="214"/>
    </location>
</feature>
<gene>
    <name evidence="3" type="primary">LOC103704770</name>
</gene>
<dbReference type="Proteomes" id="UP000228380">
    <property type="component" value="Chromosome 14"/>
</dbReference>